<dbReference type="SUPFAM" id="SSF54373">
    <property type="entry name" value="FAD-linked reductases, C-terminal domain"/>
    <property type="match status" value="1"/>
</dbReference>
<organism evidence="2 3">
    <name type="scientific">Lepraria neglecta</name>
    <dbReference type="NCBI Taxonomy" id="209136"/>
    <lineage>
        <taxon>Eukaryota</taxon>
        <taxon>Fungi</taxon>
        <taxon>Dikarya</taxon>
        <taxon>Ascomycota</taxon>
        <taxon>Pezizomycotina</taxon>
        <taxon>Lecanoromycetes</taxon>
        <taxon>OSLEUM clade</taxon>
        <taxon>Lecanoromycetidae</taxon>
        <taxon>Lecanorales</taxon>
        <taxon>Lecanorineae</taxon>
        <taxon>Stereocaulaceae</taxon>
        <taxon>Lepraria</taxon>
    </lineage>
</organism>
<reference evidence="2" key="1">
    <citation type="submission" date="2022-11" db="EMBL/GenBank/DDBJ databases">
        <title>Chromosomal genome sequence assembly and mating type (MAT) locus characterization of the leprose asexual lichenized fungus Lepraria neglecta (Nyl.) Erichsen.</title>
        <authorList>
            <person name="Allen J.L."/>
            <person name="Pfeffer B."/>
        </authorList>
    </citation>
    <scope>NUCLEOTIDE SEQUENCE</scope>
    <source>
        <strain evidence="2">Allen 5258</strain>
    </source>
</reference>
<dbReference type="InterPro" id="IPR053212">
    <property type="entry name" value="DHP_3-monooxygenase"/>
</dbReference>
<comment type="caution">
    <text evidence="2">The sequence shown here is derived from an EMBL/GenBank/DDBJ whole genome shotgun (WGS) entry which is preliminary data.</text>
</comment>
<feature type="domain" description="2,6-dihydroxypyridine 3-monooxygenase substrate binding" evidence="1">
    <location>
        <begin position="197"/>
        <end position="326"/>
    </location>
</feature>
<dbReference type="InterPro" id="IPR036188">
    <property type="entry name" value="FAD/NAD-bd_sf"/>
</dbReference>
<evidence type="ECO:0000313" key="2">
    <source>
        <dbReference type="EMBL" id="KAK3167523.1"/>
    </source>
</evidence>
<protein>
    <recommendedName>
        <fullName evidence="1">2,6-dihydroxypyridine 3-monooxygenase substrate binding domain-containing protein</fullName>
    </recommendedName>
</protein>
<keyword evidence="3" id="KW-1185">Reference proteome</keyword>
<dbReference type="PANTHER" id="PTHR47469">
    <property type="entry name" value="MONOOXYGENASE-LIKE"/>
    <property type="match status" value="1"/>
</dbReference>
<dbReference type="EMBL" id="JASNWA010000011">
    <property type="protein sequence ID" value="KAK3167523.1"/>
    <property type="molecule type" value="Genomic_DNA"/>
</dbReference>
<accession>A0AAD9YZD7</accession>
<name>A0AAD9YZD7_9LECA</name>
<sequence length="431" mass="47966">MSGSPSVVVIGGSLAGLMQGIVIKRLGHNVTILEQHLSSTREGQAAGIVTMEHSHAFMNAHDHLKEQPYAVPCPGVQSLDKDLKVVGGFDRPMRMASWNVLYYRFRANFDGLTSSYCNSPPEYTPVEANKHGKAVYEQGKSVKNIKYIDGSVIVELEDLLDKTSGGRGSIRADLVIVADGSTSHIRQLLQPYLKHTYAGYVAWRGTVLESEVSEEAKNIFQLKTTLHATTHSYIALYTIPGENGTLEPGERLLNYVWYTNIAEDSLELAEAMTDSSGKQHRHTVPIGKMQKHVWEKQRALASRILPAPFAELIHKTTQPFITSIVDIGVSKPSFFDGKLLVVGDALCPFRPHVACSTNQAALNALLLEKMLSGKMSLAAWQSQVVDYAHLTRLQSITWGSWYQYGYLAFFFSEAKFRLAGYMSRLRKYWHG</sequence>
<dbReference type="SUPFAM" id="SSF51905">
    <property type="entry name" value="FAD/NAD(P)-binding domain"/>
    <property type="match status" value="1"/>
</dbReference>
<dbReference type="InterPro" id="IPR054707">
    <property type="entry name" value="DhpH_subs-bd"/>
</dbReference>
<proteinExistence type="predicted"/>
<dbReference type="Gene3D" id="3.50.50.60">
    <property type="entry name" value="FAD/NAD(P)-binding domain"/>
    <property type="match status" value="1"/>
</dbReference>
<dbReference type="PANTHER" id="PTHR47469:SF2">
    <property type="entry name" value="OS06G0597600 PROTEIN"/>
    <property type="match status" value="1"/>
</dbReference>
<evidence type="ECO:0000259" key="1">
    <source>
        <dbReference type="Pfam" id="PF22607"/>
    </source>
</evidence>
<dbReference type="Proteomes" id="UP001276659">
    <property type="component" value="Unassembled WGS sequence"/>
</dbReference>
<dbReference type="AlphaFoldDB" id="A0AAD9YZD7"/>
<dbReference type="PRINTS" id="PR00420">
    <property type="entry name" value="RNGMNOXGNASE"/>
</dbReference>
<dbReference type="Pfam" id="PF22607">
    <property type="entry name" value="FAD_binding-like"/>
    <property type="match status" value="1"/>
</dbReference>
<gene>
    <name evidence="2" type="ORF">OEA41_010650</name>
</gene>
<evidence type="ECO:0000313" key="3">
    <source>
        <dbReference type="Proteomes" id="UP001276659"/>
    </source>
</evidence>
<dbReference type="Gene3D" id="3.30.9.60">
    <property type="match status" value="1"/>
</dbReference>